<proteinExistence type="predicted"/>
<feature type="region of interest" description="Disordered" evidence="1">
    <location>
        <begin position="1"/>
        <end position="24"/>
    </location>
</feature>
<feature type="transmembrane region" description="Helical" evidence="2">
    <location>
        <begin position="34"/>
        <end position="52"/>
    </location>
</feature>
<evidence type="ECO:0000256" key="1">
    <source>
        <dbReference type="SAM" id="MobiDB-lite"/>
    </source>
</evidence>
<reference evidence="3 4" key="1">
    <citation type="journal article" date="2016" name="Nat. Commun.">
        <title>Thousands of microbial genomes shed light on interconnected biogeochemical processes in an aquifer system.</title>
        <authorList>
            <person name="Anantharaman K."/>
            <person name="Brown C.T."/>
            <person name="Hug L.A."/>
            <person name="Sharon I."/>
            <person name="Castelle C.J."/>
            <person name="Probst A.J."/>
            <person name="Thomas B.C."/>
            <person name="Singh A."/>
            <person name="Wilkins M.J."/>
            <person name="Karaoz U."/>
            <person name="Brodie E.L."/>
            <person name="Williams K.H."/>
            <person name="Hubbard S.S."/>
            <person name="Banfield J.F."/>
        </authorList>
    </citation>
    <scope>NUCLEOTIDE SEQUENCE [LARGE SCALE GENOMIC DNA]</scope>
</reference>
<dbReference type="EMBL" id="MGFM01000002">
    <property type="protein sequence ID" value="OGM06141.1"/>
    <property type="molecule type" value="Genomic_DNA"/>
</dbReference>
<protein>
    <recommendedName>
        <fullName evidence="5">DUF3105 domain-containing protein</fullName>
    </recommendedName>
</protein>
<evidence type="ECO:0000313" key="3">
    <source>
        <dbReference type="EMBL" id="OGM06141.1"/>
    </source>
</evidence>
<dbReference type="Proteomes" id="UP000178812">
    <property type="component" value="Unassembled WGS sequence"/>
</dbReference>
<keyword evidence="2" id="KW-0472">Membrane</keyword>
<evidence type="ECO:0000313" key="4">
    <source>
        <dbReference type="Proteomes" id="UP000178812"/>
    </source>
</evidence>
<accession>A0A1F7WTM4</accession>
<evidence type="ECO:0008006" key="5">
    <source>
        <dbReference type="Google" id="ProtNLM"/>
    </source>
</evidence>
<keyword evidence="2" id="KW-0812">Transmembrane</keyword>
<organism evidence="3 4">
    <name type="scientific">Candidatus Woesebacteria bacterium GWB1_43_5</name>
    <dbReference type="NCBI Taxonomy" id="1802474"/>
    <lineage>
        <taxon>Bacteria</taxon>
        <taxon>Candidatus Woeseibacteriota</taxon>
    </lineage>
</organism>
<dbReference type="InterPro" id="IPR021454">
    <property type="entry name" value="DUF3105"/>
</dbReference>
<dbReference type="Pfam" id="PF11303">
    <property type="entry name" value="DUF3105"/>
    <property type="match status" value="2"/>
</dbReference>
<gene>
    <name evidence="3" type="ORF">A2125_02325</name>
</gene>
<name>A0A1F7WTM4_9BACT</name>
<dbReference type="AlphaFoldDB" id="A0A1F7WTM4"/>
<evidence type="ECO:0000256" key="2">
    <source>
        <dbReference type="SAM" id="Phobius"/>
    </source>
</evidence>
<sequence>MDEDNRPPTRRERRAQAKGEKKEGERKSGVLKKLLFAAIGLVSLGVVGYWLYGQASKPVAGEAVANQGRDHVTDIFGIEYNSNPPTSGKHFPMWAKKGMYDRLISDGYLIHSLEHGYVIVSYDCSNLATSYSLLATALAHDEPTQQSTDSGQLLMHMKLTPSTTMSAFSPENAPEVEIPLPEEFNSDACKNLQNDLEKLVNYRERVIVVPKINMETQLAITAWRRILKLDNFDQGKLEEFISAFHNKGPERTIE</sequence>
<keyword evidence="2" id="KW-1133">Transmembrane helix</keyword>
<comment type="caution">
    <text evidence="3">The sequence shown here is derived from an EMBL/GenBank/DDBJ whole genome shotgun (WGS) entry which is preliminary data.</text>
</comment>